<gene>
    <name evidence="2" type="ORF">RND81_07G089000</name>
</gene>
<evidence type="ECO:0000313" key="2">
    <source>
        <dbReference type="EMBL" id="KAK9705879.1"/>
    </source>
</evidence>
<protein>
    <recommendedName>
        <fullName evidence="1">PB1-like domain-containing protein</fullName>
    </recommendedName>
</protein>
<dbReference type="AlphaFoldDB" id="A0AAW1JLH5"/>
<organism evidence="2 3">
    <name type="scientific">Saponaria officinalis</name>
    <name type="common">Common soapwort</name>
    <name type="synonym">Lychnis saponaria</name>
    <dbReference type="NCBI Taxonomy" id="3572"/>
    <lineage>
        <taxon>Eukaryota</taxon>
        <taxon>Viridiplantae</taxon>
        <taxon>Streptophyta</taxon>
        <taxon>Embryophyta</taxon>
        <taxon>Tracheophyta</taxon>
        <taxon>Spermatophyta</taxon>
        <taxon>Magnoliopsida</taxon>
        <taxon>eudicotyledons</taxon>
        <taxon>Gunneridae</taxon>
        <taxon>Pentapetalae</taxon>
        <taxon>Caryophyllales</taxon>
        <taxon>Caryophyllaceae</taxon>
        <taxon>Caryophylleae</taxon>
        <taxon>Saponaria</taxon>
    </lineage>
</organism>
<evidence type="ECO:0000259" key="1">
    <source>
        <dbReference type="Pfam" id="PF26130"/>
    </source>
</evidence>
<evidence type="ECO:0000313" key="3">
    <source>
        <dbReference type="Proteomes" id="UP001443914"/>
    </source>
</evidence>
<accession>A0AAW1JLH5</accession>
<dbReference type="EMBL" id="JBDFQZ010000007">
    <property type="protein sequence ID" value="KAK9705879.1"/>
    <property type="molecule type" value="Genomic_DNA"/>
</dbReference>
<sequence length="117" mass="13102">MGEAFTIVLQLHVNGGFKYAYLKTSYVGDSLVNVSGIWSNQFSFGALKEIVKRVVGESKIFFVWYKKGRKNLTFGRTIIKNDVDVAEALKTRDEQNGLDLYVSSTTPSWARVTRSAA</sequence>
<comment type="caution">
    <text evidence="2">The sequence shown here is derived from an EMBL/GenBank/DDBJ whole genome shotgun (WGS) entry which is preliminary data.</text>
</comment>
<feature type="domain" description="PB1-like" evidence="1">
    <location>
        <begin position="7"/>
        <end position="102"/>
    </location>
</feature>
<proteinExistence type="predicted"/>
<name>A0AAW1JLH5_SAPOF</name>
<dbReference type="InterPro" id="IPR058594">
    <property type="entry name" value="PB1-like_dom_pln"/>
</dbReference>
<dbReference type="Pfam" id="PF26130">
    <property type="entry name" value="PB1-like"/>
    <property type="match status" value="1"/>
</dbReference>
<keyword evidence="3" id="KW-1185">Reference proteome</keyword>
<reference evidence="2" key="1">
    <citation type="submission" date="2024-03" db="EMBL/GenBank/DDBJ databases">
        <title>WGS assembly of Saponaria officinalis var. Norfolk2.</title>
        <authorList>
            <person name="Jenkins J."/>
            <person name="Shu S."/>
            <person name="Grimwood J."/>
            <person name="Barry K."/>
            <person name="Goodstein D."/>
            <person name="Schmutz J."/>
            <person name="Leebens-Mack J."/>
            <person name="Osbourn A."/>
        </authorList>
    </citation>
    <scope>NUCLEOTIDE SEQUENCE [LARGE SCALE GENOMIC DNA]</scope>
    <source>
        <strain evidence="2">JIC</strain>
    </source>
</reference>
<dbReference type="Proteomes" id="UP001443914">
    <property type="component" value="Unassembled WGS sequence"/>
</dbReference>